<dbReference type="Proteomes" id="UP000635628">
    <property type="component" value="Unassembled WGS sequence"/>
</dbReference>
<evidence type="ECO:0000313" key="1">
    <source>
        <dbReference type="EMBL" id="CAB5500136.1"/>
    </source>
</evidence>
<sequence>MLGDGKQPQLQTQIKKHEIINCLKVFGLQPDDIKKAQDDLKKYNGALLAVVNKCLREQAKEALGTDDMRQFFINELSDVVDDLMDEK</sequence>
<proteinExistence type="predicted"/>
<name>A0ACA8ZPX7_9GAMM</name>
<reference evidence="1" key="1">
    <citation type="submission" date="2020-05" db="EMBL/GenBank/DDBJ databases">
        <authorList>
            <person name="Petersen J."/>
            <person name="Sayavedra L."/>
        </authorList>
    </citation>
    <scope>NUCLEOTIDE SEQUENCE</scope>
    <source>
        <strain evidence="1">B azoricus SOX Menez Gwen</strain>
    </source>
</reference>
<organism evidence="1 2">
    <name type="scientific">Bathymodiolus azoricus thioautotrophic gill symbiont</name>
    <dbReference type="NCBI Taxonomy" id="235205"/>
    <lineage>
        <taxon>Bacteria</taxon>
        <taxon>Pseudomonadati</taxon>
        <taxon>Pseudomonadota</taxon>
        <taxon>Gammaproteobacteria</taxon>
        <taxon>sulfur-oxidizing symbionts</taxon>
    </lineage>
</organism>
<protein>
    <submittedName>
        <fullName evidence="1">Uncharacterized protein</fullName>
    </submittedName>
</protein>
<gene>
    <name evidence="1" type="ORF">AZO1586R_1050</name>
</gene>
<comment type="caution">
    <text evidence="1">The sequence shown here is derived from an EMBL/GenBank/DDBJ whole genome shotgun (WGS) entry which is preliminary data.</text>
</comment>
<keyword evidence="2" id="KW-1185">Reference proteome</keyword>
<evidence type="ECO:0000313" key="2">
    <source>
        <dbReference type="Proteomes" id="UP000635628"/>
    </source>
</evidence>
<dbReference type="EMBL" id="CAESAP020000172">
    <property type="protein sequence ID" value="CAB5500136.1"/>
    <property type="molecule type" value="Genomic_DNA"/>
</dbReference>
<accession>A0ACA8ZPX7</accession>